<dbReference type="STRING" id="2045.KR76_11310"/>
<keyword evidence="6 7" id="KW-0804">Transcription</keyword>
<dbReference type="InterPro" id="IPR038619">
    <property type="entry name" value="MraZ_sf"/>
</dbReference>
<evidence type="ECO:0000256" key="7">
    <source>
        <dbReference type="HAMAP-Rule" id="MF_01008"/>
    </source>
</evidence>
<dbReference type="Proteomes" id="UP000030300">
    <property type="component" value="Chromosome"/>
</dbReference>
<dbReference type="PANTHER" id="PTHR34701">
    <property type="entry name" value="TRANSCRIPTIONAL REGULATOR MRAZ"/>
    <property type="match status" value="1"/>
</dbReference>
<dbReference type="eggNOG" id="COG2001">
    <property type="taxonomic scope" value="Bacteria"/>
</dbReference>
<evidence type="ECO:0000313" key="10">
    <source>
        <dbReference type="EMBL" id="KAB2807597.1"/>
    </source>
</evidence>
<dbReference type="GO" id="GO:0005737">
    <property type="term" value="C:cytoplasm"/>
    <property type="evidence" value="ECO:0007669"/>
    <property type="project" value="UniProtKB-UniRule"/>
</dbReference>
<dbReference type="EMBL" id="WBVM01000005">
    <property type="protein sequence ID" value="KAB2807597.1"/>
    <property type="molecule type" value="Genomic_DNA"/>
</dbReference>
<comment type="subunit">
    <text evidence="7">Forms oligomers.</text>
</comment>
<name>A0A0A1DP77_NOCSI</name>
<sequence>MLFMGTYTPKLDDKGRLFLPAKFRDRLAEGLVVTQGQDKCLVVWPTDVFADEAERAAARPMTNRAARRYARVLFAGGDESTPDKQGRIGIPAHLREYAGLERDVVVIGVRDRLEIWNPAAWREFQLEALEEFADLDEDDDD</sequence>
<keyword evidence="2 7" id="KW-0963">Cytoplasm</keyword>
<dbReference type="GO" id="GO:0051301">
    <property type="term" value="P:cell division"/>
    <property type="evidence" value="ECO:0007669"/>
    <property type="project" value="UniProtKB-KW"/>
</dbReference>
<evidence type="ECO:0000259" key="8">
    <source>
        <dbReference type="PROSITE" id="PS51740"/>
    </source>
</evidence>
<dbReference type="Proteomes" id="UP000449906">
    <property type="component" value="Unassembled WGS sequence"/>
</dbReference>
<dbReference type="OrthoDB" id="9807753at2"/>
<keyword evidence="4 7" id="KW-0805">Transcription regulation</keyword>
<comment type="similarity">
    <text evidence="7">Belongs to the MraZ family.</text>
</comment>
<dbReference type="SUPFAM" id="SSF89447">
    <property type="entry name" value="AbrB/MazE/MraZ-like"/>
    <property type="match status" value="1"/>
</dbReference>
<accession>A0A0A1DP77</accession>
<evidence type="ECO:0000256" key="1">
    <source>
        <dbReference type="ARBA" id="ARBA00013860"/>
    </source>
</evidence>
<dbReference type="InterPro" id="IPR035644">
    <property type="entry name" value="MraZ_C"/>
</dbReference>
<keyword evidence="11" id="KW-1185">Reference proteome</keyword>
<dbReference type="KEGG" id="psim:KR76_11310"/>
<dbReference type="GO" id="GO:2000143">
    <property type="term" value="P:negative regulation of DNA-templated transcription initiation"/>
    <property type="evidence" value="ECO:0007669"/>
    <property type="project" value="TreeGrafter"/>
</dbReference>
<dbReference type="Pfam" id="PF02381">
    <property type="entry name" value="MraZ"/>
    <property type="match status" value="2"/>
</dbReference>
<dbReference type="HOGENOM" id="CLU_107907_0_5_11"/>
<keyword evidence="9" id="KW-0132">Cell division</keyword>
<dbReference type="EMBL" id="CP009896">
    <property type="protein sequence ID" value="AIY17195.1"/>
    <property type="molecule type" value="Genomic_DNA"/>
</dbReference>
<dbReference type="PANTHER" id="PTHR34701:SF1">
    <property type="entry name" value="TRANSCRIPTIONAL REGULATOR MRAZ"/>
    <property type="match status" value="1"/>
</dbReference>
<dbReference type="CDD" id="cd16321">
    <property type="entry name" value="MraZ_C"/>
    <property type="match status" value="1"/>
</dbReference>
<keyword evidence="5 7" id="KW-0238">DNA-binding</keyword>
<keyword evidence="9" id="KW-0131">Cell cycle</keyword>
<dbReference type="CDD" id="cd16320">
    <property type="entry name" value="MraZ_N"/>
    <property type="match status" value="1"/>
</dbReference>
<gene>
    <name evidence="7 10" type="primary">mraZ</name>
    <name evidence="10" type="ORF">F9L07_26605</name>
    <name evidence="9" type="ORF">KR76_11310</name>
</gene>
<evidence type="ECO:0000313" key="11">
    <source>
        <dbReference type="Proteomes" id="UP000030300"/>
    </source>
</evidence>
<reference evidence="10 12" key="2">
    <citation type="submission" date="2019-09" db="EMBL/GenBank/DDBJ databases">
        <title>Pimelobacter sp. isolated from Paulinella.</title>
        <authorList>
            <person name="Jeong S.E."/>
        </authorList>
    </citation>
    <scope>NUCLEOTIDE SEQUENCE [LARGE SCALE GENOMIC DNA]</scope>
    <source>
        <strain evidence="10 12">Pch-N</strain>
    </source>
</reference>
<dbReference type="GO" id="GO:0000976">
    <property type="term" value="F:transcription cis-regulatory region binding"/>
    <property type="evidence" value="ECO:0007669"/>
    <property type="project" value="TreeGrafter"/>
</dbReference>
<evidence type="ECO:0000313" key="9">
    <source>
        <dbReference type="EMBL" id="AIY17195.1"/>
    </source>
</evidence>
<dbReference type="PROSITE" id="PS51740">
    <property type="entry name" value="SPOVT_ABRB"/>
    <property type="match status" value="2"/>
</dbReference>
<reference evidence="9 11" key="1">
    <citation type="journal article" date="2015" name="Genome Announc.">
        <title>Complete Genome Sequence of Steroid-Transforming Nocardioides simplex VKM Ac-2033D.</title>
        <authorList>
            <person name="Shtratnikova V.Y."/>
            <person name="Schelkunov M.I."/>
            <person name="Pekov Y.A."/>
            <person name="Fokina V.V."/>
            <person name="Logacheva M.D."/>
            <person name="Sokolov S.L."/>
            <person name="Bragin E.Y."/>
            <person name="Ashapkin V.V."/>
            <person name="Donova M.V."/>
        </authorList>
    </citation>
    <scope>NUCLEOTIDE SEQUENCE [LARGE SCALE GENOMIC DNA]</scope>
    <source>
        <strain evidence="9 11">VKM Ac-2033D</strain>
    </source>
</reference>
<feature type="domain" description="SpoVT-AbrB" evidence="8">
    <location>
        <begin position="77"/>
        <end position="120"/>
    </location>
</feature>
<dbReference type="NCBIfam" id="TIGR00242">
    <property type="entry name" value="division/cell wall cluster transcriptional repressor MraZ"/>
    <property type="match status" value="1"/>
</dbReference>
<proteinExistence type="inferred from homology"/>
<dbReference type="InterPro" id="IPR020603">
    <property type="entry name" value="MraZ_dom"/>
</dbReference>
<evidence type="ECO:0000256" key="3">
    <source>
        <dbReference type="ARBA" id="ARBA00022737"/>
    </source>
</evidence>
<dbReference type="InterPro" id="IPR037914">
    <property type="entry name" value="SpoVT-AbrB_sf"/>
</dbReference>
<dbReference type="HAMAP" id="MF_01008">
    <property type="entry name" value="MraZ"/>
    <property type="match status" value="1"/>
</dbReference>
<evidence type="ECO:0000256" key="4">
    <source>
        <dbReference type="ARBA" id="ARBA00023015"/>
    </source>
</evidence>
<dbReference type="RefSeq" id="WP_038678345.1">
    <property type="nucleotide sequence ID" value="NZ_BJMC01000008.1"/>
</dbReference>
<protein>
    <recommendedName>
        <fullName evidence="1 7">Transcriptional regulator MraZ</fullName>
    </recommendedName>
</protein>
<evidence type="ECO:0000256" key="5">
    <source>
        <dbReference type="ARBA" id="ARBA00023125"/>
    </source>
</evidence>
<organism evidence="9 11">
    <name type="scientific">Nocardioides simplex</name>
    <name type="common">Arthrobacter simplex</name>
    <dbReference type="NCBI Taxonomy" id="2045"/>
    <lineage>
        <taxon>Bacteria</taxon>
        <taxon>Bacillati</taxon>
        <taxon>Actinomycetota</taxon>
        <taxon>Actinomycetes</taxon>
        <taxon>Propionibacteriales</taxon>
        <taxon>Nocardioidaceae</taxon>
        <taxon>Pimelobacter</taxon>
    </lineage>
</organism>
<dbReference type="GeneID" id="96609472"/>
<evidence type="ECO:0000256" key="6">
    <source>
        <dbReference type="ARBA" id="ARBA00023163"/>
    </source>
</evidence>
<evidence type="ECO:0000313" key="12">
    <source>
        <dbReference type="Proteomes" id="UP000449906"/>
    </source>
</evidence>
<dbReference type="Gene3D" id="3.40.1550.20">
    <property type="entry name" value="Transcriptional regulator MraZ domain"/>
    <property type="match status" value="1"/>
</dbReference>
<dbReference type="InterPro" id="IPR003444">
    <property type="entry name" value="MraZ"/>
</dbReference>
<evidence type="ECO:0000256" key="2">
    <source>
        <dbReference type="ARBA" id="ARBA00022490"/>
    </source>
</evidence>
<feature type="domain" description="SpoVT-AbrB" evidence="8">
    <location>
        <begin position="6"/>
        <end position="48"/>
    </location>
</feature>
<dbReference type="AlphaFoldDB" id="A0A0A1DP77"/>
<keyword evidence="3" id="KW-0677">Repeat</keyword>
<dbReference type="GO" id="GO:0009295">
    <property type="term" value="C:nucleoid"/>
    <property type="evidence" value="ECO:0007669"/>
    <property type="project" value="UniProtKB-SubCell"/>
</dbReference>
<dbReference type="InterPro" id="IPR007159">
    <property type="entry name" value="SpoVT-AbrB_dom"/>
</dbReference>
<comment type="subcellular location">
    <subcellularLocation>
        <location evidence="7">Cytoplasm</location>
        <location evidence="7">Nucleoid</location>
    </subcellularLocation>
</comment>
<dbReference type="GO" id="GO:0003700">
    <property type="term" value="F:DNA-binding transcription factor activity"/>
    <property type="evidence" value="ECO:0007669"/>
    <property type="project" value="UniProtKB-UniRule"/>
</dbReference>
<dbReference type="InterPro" id="IPR035642">
    <property type="entry name" value="MraZ_N"/>
</dbReference>